<name>A0AAV8C047_9POAL</name>
<proteinExistence type="predicted"/>
<feature type="compositionally biased region" description="Polar residues" evidence="5">
    <location>
        <begin position="697"/>
        <end position="728"/>
    </location>
</feature>
<sequence>MSTPNPTSTSTSAPPPNSPNGVRMTAVATNGVRLTAVAQKLASHFHGTLTLNPTELFQLCYALARICRLRSLLEGNALGSAQEIFELFYSLSKGIDYALSSNDVPGVADSIPVLVKKAFQYKNEPALRSALMVLMISVKNACKNSWFQEDDRKEILAMADELSGSFCLSVGLNTETIDATVIINEITPRFYPQIKLTRLLVSFEAKIGYDILMSDFFIQRNLPANEKIRLYVIQRGNLETSSCIAQPPTVSFLVNGKGVERRNNTAMETGPQVPTDITKMLKYGTNIIQAAGYFSGNYILAIAFTSMVNMVSPPVLENYTEPSAGIESDSEIIEGPSTVSLNCPISFNRIKTPVKGCQCRHRQCFDYDNYMEMNSRKPIWRCPHCNRPVCALDIRLDQKMVKILEAVDTNASHITILSDGSWKKVEEHDKCQQGSGPPGGESSDAMRDAARDIIDLTSEENDVDEPIEVEDIKPVVDGQNPLTAPEVNTPQPSRPRNNILHAAEDNAWLRNTFSPAYGTLESLLPDSLRGPFSTSSSSSQPHLQHGGNVRTPSIPRNTMQVPGSMQALPSLTENPSRRIGSGMMNATNYANRSSASLQLPSTSTVTVAVNGNFASALGSVPSSLGTPQNQATANRPHQPMMSMSAQRPVPPTPSTQRVANSFRIPPSVLNSVNSSPNNVSAQMHPHQPLFPPVRIPTSINGSLRTHNQPSSAPLQESALGSVQQNASASVLPEMPPEQGWRPTGRMRGSLTGEAYSAALNHYADQPNLQNVTNGNPNYPNPNPNPGGSNAQSTPSQAGRRWY</sequence>
<dbReference type="CDD" id="cd16650">
    <property type="entry name" value="SP-RING_PIAS-like"/>
    <property type="match status" value="1"/>
</dbReference>
<feature type="region of interest" description="Disordered" evidence="5">
    <location>
        <begin position="764"/>
        <end position="802"/>
    </location>
</feature>
<gene>
    <name evidence="7" type="ORF">LUZ62_083271</name>
</gene>
<protein>
    <submittedName>
        <fullName evidence="7">E3 SUMO-protein ligase pli1</fullName>
    </submittedName>
</protein>
<evidence type="ECO:0000256" key="3">
    <source>
        <dbReference type="ARBA" id="ARBA00022833"/>
    </source>
</evidence>
<dbReference type="GO" id="GO:0061665">
    <property type="term" value="F:SUMO ligase activity"/>
    <property type="evidence" value="ECO:0007669"/>
    <property type="project" value="TreeGrafter"/>
</dbReference>
<evidence type="ECO:0000256" key="4">
    <source>
        <dbReference type="PROSITE-ProRule" id="PRU00452"/>
    </source>
</evidence>
<dbReference type="Proteomes" id="UP001140206">
    <property type="component" value="Chromosome 5"/>
</dbReference>
<dbReference type="InterPro" id="IPR013083">
    <property type="entry name" value="Znf_RING/FYVE/PHD"/>
</dbReference>
<comment type="caution">
    <text evidence="7">The sequence shown here is derived from an EMBL/GenBank/DDBJ whole genome shotgun (WGS) entry which is preliminary data.</text>
</comment>
<dbReference type="GO" id="GO:0016874">
    <property type="term" value="F:ligase activity"/>
    <property type="evidence" value="ECO:0007669"/>
    <property type="project" value="UniProtKB-KW"/>
</dbReference>
<feature type="compositionally biased region" description="Polar residues" evidence="5">
    <location>
        <begin position="550"/>
        <end position="574"/>
    </location>
</feature>
<dbReference type="GO" id="GO:0008270">
    <property type="term" value="F:zinc ion binding"/>
    <property type="evidence" value="ECO:0007669"/>
    <property type="project" value="UniProtKB-KW"/>
</dbReference>
<feature type="region of interest" description="Disordered" evidence="5">
    <location>
        <begin position="425"/>
        <end position="445"/>
    </location>
</feature>
<evidence type="ECO:0000256" key="1">
    <source>
        <dbReference type="ARBA" id="ARBA00022723"/>
    </source>
</evidence>
<dbReference type="AlphaFoldDB" id="A0AAV8C047"/>
<evidence type="ECO:0000259" key="6">
    <source>
        <dbReference type="PROSITE" id="PS51044"/>
    </source>
</evidence>
<feature type="compositionally biased region" description="Polar residues" evidence="5">
    <location>
        <begin position="480"/>
        <end position="496"/>
    </location>
</feature>
<keyword evidence="3" id="KW-0862">Zinc</keyword>
<keyword evidence="2 4" id="KW-0863">Zinc-finger</keyword>
<dbReference type="InterPro" id="IPR004181">
    <property type="entry name" value="Znf_MIZ"/>
</dbReference>
<dbReference type="GO" id="GO:0000785">
    <property type="term" value="C:chromatin"/>
    <property type="evidence" value="ECO:0007669"/>
    <property type="project" value="TreeGrafter"/>
</dbReference>
<accession>A0AAV8C047</accession>
<evidence type="ECO:0000256" key="5">
    <source>
        <dbReference type="SAM" id="MobiDB-lite"/>
    </source>
</evidence>
<keyword evidence="8" id="KW-1185">Reference proteome</keyword>
<evidence type="ECO:0000313" key="8">
    <source>
        <dbReference type="Proteomes" id="UP001140206"/>
    </source>
</evidence>
<keyword evidence="1" id="KW-0479">Metal-binding</keyword>
<feature type="region of interest" description="Disordered" evidence="5">
    <location>
        <begin position="690"/>
        <end position="748"/>
    </location>
</feature>
<keyword evidence="7" id="KW-0436">Ligase</keyword>
<dbReference type="Pfam" id="PF02891">
    <property type="entry name" value="zf-MIZ"/>
    <property type="match status" value="1"/>
</dbReference>
<organism evidence="7 8">
    <name type="scientific">Rhynchospora pubera</name>
    <dbReference type="NCBI Taxonomy" id="906938"/>
    <lineage>
        <taxon>Eukaryota</taxon>
        <taxon>Viridiplantae</taxon>
        <taxon>Streptophyta</taxon>
        <taxon>Embryophyta</taxon>
        <taxon>Tracheophyta</taxon>
        <taxon>Spermatophyta</taxon>
        <taxon>Magnoliopsida</taxon>
        <taxon>Liliopsida</taxon>
        <taxon>Poales</taxon>
        <taxon>Cyperaceae</taxon>
        <taxon>Cyperoideae</taxon>
        <taxon>Rhynchosporeae</taxon>
        <taxon>Rhynchospora</taxon>
    </lineage>
</organism>
<dbReference type="Gene3D" id="3.30.40.10">
    <property type="entry name" value="Zinc/RING finger domain, C3HC4 (zinc finger)"/>
    <property type="match status" value="1"/>
</dbReference>
<reference evidence="7" key="1">
    <citation type="submission" date="2022-08" db="EMBL/GenBank/DDBJ databases">
        <authorList>
            <person name="Marques A."/>
        </authorList>
    </citation>
    <scope>NUCLEOTIDE SEQUENCE</scope>
    <source>
        <strain evidence="7">RhyPub2mFocal</strain>
        <tissue evidence="7">Leaves</tissue>
    </source>
</reference>
<feature type="region of interest" description="Disordered" evidence="5">
    <location>
        <begin position="477"/>
        <end position="496"/>
    </location>
</feature>
<evidence type="ECO:0000256" key="2">
    <source>
        <dbReference type="ARBA" id="ARBA00022771"/>
    </source>
</evidence>
<dbReference type="EMBL" id="JAMFTS010000005">
    <property type="protein sequence ID" value="KAJ4748866.1"/>
    <property type="molecule type" value="Genomic_DNA"/>
</dbReference>
<dbReference type="GO" id="GO:0016925">
    <property type="term" value="P:protein sumoylation"/>
    <property type="evidence" value="ECO:0007669"/>
    <property type="project" value="TreeGrafter"/>
</dbReference>
<dbReference type="PANTHER" id="PTHR10782:SF4">
    <property type="entry name" value="TONALLI, ISOFORM E"/>
    <property type="match status" value="1"/>
</dbReference>
<feature type="region of interest" description="Disordered" evidence="5">
    <location>
        <begin position="529"/>
        <end position="584"/>
    </location>
</feature>
<dbReference type="PROSITE" id="PS51044">
    <property type="entry name" value="ZF_SP_RING"/>
    <property type="match status" value="1"/>
</dbReference>
<feature type="compositionally biased region" description="Low complexity" evidence="5">
    <location>
        <begin position="1"/>
        <end position="12"/>
    </location>
</feature>
<feature type="domain" description="SP-RING-type" evidence="6">
    <location>
        <begin position="328"/>
        <end position="409"/>
    </location>
</feature>
<dbReference type="PANTHER" id="PTHR10782">
    <property type="entry name" value="ZINC FINGER MIZ DOMAIN-CONTAINING PROTEIN"/>
    <property type="match status" value="1"/>
</dbReference>
<evidence type="ECO:0000313" key="7">
    <source>
        <dbReference type="EMBL" id="KAJ4748866.1"/>
    </source>
</evidence>
<feature type="region of interest" description="Disordered" evidence="5">
    <location>
        <begin position="1"/>
        <end position="21"/>
    </location>
</feature>